<dbReference type="Pfam" id="PF01408">
    <property type="entry name" value="GFO_IDH_MocA"/>
    <property type="match status" value="1"/>
</dbReference>
<feature type="domain" description="GFO/IDH/MocA-like oxidoreductase" evidence="4">
    <location>
        <begin position="132"/>
        <end position="252"/>
    </location>
</feature>
<comment type="similarity">
    <text evidence="1">Belongs to the Gfo/Idh/MocA family.</text>
</comment>
<dbReference type="InterPro" id="IPR030827">
    <property type="entry name" value="Myo_inos_IolG"/>
</dbReference>
<dbReference type="EC" id="1.1.1.18" evidence="5"/>
<reference evidence="5 6" key="2">
    <citation type="submission" date="2020-06" db="EMBL/GenBank/DDBJ databases">
        <title>Complete Genome Sequence of Clostridium muelleri sp. nov. P21T, an Acid-Alcohol Producing Acetogen Isolated from Old Hay.</title>
        <authorList>
            <person name="Duncan K.E."/>
            <person name="Tanner R.S."/>
        </authorList>
    </citation>
    <scope>NUCLEOTIDE SEQUENCE [LARGE SCALE GENOMIC DNA]</scope>
    <source>
        <strain evidence="5 6">P21</strain>
    </source>
</reference>
<organism evidence="5 6">
    <name type="scientific">Clostridium muellerianum</name>
    <dbReference type="NCBI Taxonomy" id="2716538"/>
    <lineage>
        <taxon>Bacteria</taxon>
        <taxon>Bacillati</taxon>
        <taxon>Bacillota</taxon>
        <taxon>Clostridia</taxon>
        <taxon>Eubacteriales</taxon>
        <taxon>Clostridiaceae</taxon>
        <taxon>Clostridium</taxon>
    </lineage>
</organism>
<evidence type="ECO:0000259" key="4">
    <source>
        <dbReference type="Pfam" id="PF22725"/>
    </source>
</evidence>
<dbReference type="FunFam" id="3.30.360.10:FF:000023">
    <property type="entry name" value="Inositol 2-dehydrogenase"/>
    <property type="match status" value="1"/>
</dbReference>
<dbReference type="EMBL" id="JABBNI010000036">
    <property type="protein sequence ID" value="NMM64171.1"/>
    <property type="molecule type" value="Genomic_DNA"/>
</dbReference>
<evidence type="ECO:0000256" key="2">
    <source>
        <dbReference type="ARBA" id="ARBA00023002"/>
    </source>
</evidence>
<name>A0A7Y0HQH4_9CLOT</name>
<dbReference type="Proteomes" id="UP000537131">
    <property type="component" value="Unassembled WGS sequence"/>
</dbReference>
<sequence length="338" mass="37544">MLKVGIIGAGRIGRVHGESISKYVKEAEIKAIADPFLNEEQKKWAKEKGIPCAYTDYKKILEDPEIDAVLICSSTDTHSKISIEAIQAHKHVFCEKPIDHDVSRIKEVIEELKKNPSVKYQVGFNRRYDHNFKAVRQAVVDGKVGEPHILKITSRDPEPPSIDYVKVSGGMFLDMTIHDFDMVRYLMDSEVVEVYAAGNVLVDKAIGEAGDIDTAIITLKLENGAMAVIDNSRKSAYGYDQRAEVFGSKGQVTIANDSNSSAVVSTENGVTAEKPMFFFLERYMQAYAEEITEFIDAIVNDKNTPVNADDGLKPVLIGLAAQKSLKENRPVKISEIKF</sequence>
<proteinExistence type="inferred from homology"/>
<keyword evidence="2 5" id="KW-0560">Oxidoreductase</keyword>
<dbReference type="SUPFAM" id="SSF55347">
    <property type="entry name" value="Glyceraldehyde-3-phosphate dehydrogenase-like, C-terminal domain"/>
    <property type="match status" value="1"/>
</dbReference>
<dbReference type="NCBIfam" id="TIGR04380">
    <property type="entry name" value="myo_inos_iolG"/>
    <property type="match status" value="1"/>
</dbReference>
<accession>A0A7Y0HQH4</accession>
<gene>
    <name evidence="5" type="primary">iolG</name>
    <name evidence="5" type="ORF">HBE96_16210</name>
</gene>
<dbReference type="PANTHER" id="PTHR42840">
    <property type="entry name" value="NAD(P)-BINDING ROSSMANN-FOLD SUPERFAMILY PROTEIN-RELATED"/>
    <property type="match status" value="1"/>
</dbReference>
<dbReference type="Gene3D" id="3.40.50.720">
    <property type="entry name" value="NAD(P)-binding Rossmann-like Domain"/>
    <property type="match status" value="1"/>
</dbReference>
<dbReference type="AlphaFoldDB" id="A0A7Y0HQH4"/>
<dbReference type="InterPro" id="IPR036291">
    <property type="entry name" value="NAD(P)-bd_dom_sf"/>
</dbReference>
<evidence type="ECO:0000313" key="6">
    <source>
        <dbReference type="Proteomes" id="UP000537131"/>
    </source>
</evidence>
<dbReference type="GO" id="GO:0000166">
    <property type="term" value="F:nucleotide binding"/>
    <property type="evidence" value="ECO:0007669"/>
    <property type="project" value="InterPro"/>
</dbReference>
<dbReference type="Gene3D" id="3.30.360.10">
    <property type="entry name" value="Dihydrodipicolinate Reductase, domain 2"/>
    <property type="match status" value="1"/>
</dbReference>
<dbReference type="PANTHER" id="PTHR42840:SF3">
    <property type="entry name" value="BINDING ROSSMANN FOLD OXIDOREDUCTASE, PUTATIVE (AFU_ORTHOLOGUE AFUA_2G10240)-RELATED"/>
    <property type="match status" value="1"/>
</dbReference>
<protein>
    <submittedName>
        <fullName evidence="5">Inositol 2-dehydrogenase</fullName>
        <ecNumber evidence="5">1.1.1.18</ecNumber>
    </submittedName>
</protein>
<keyword evidence="6" id="KW-1185">Reference proteome</keyword>
<dbReference type="InterPro" id="IPR000683">
    <property type="entry name" value="Gfo/Idh/MocA-like_OxRdtase_N"/>
</dbReference>
<comment type="caution">
    <text evidence="5">The sequence shown here is derived from an EMBL/GenBank/DDBJ whole genome shotgun (WGS) entry which is preliminary data.</text>
</comment>
<evidence type="ECO:0000259" key="3">
    <source>
        <dbReference type="Pfam" id="PF01408"/>
    </source>
</evidence>
<dbReference type="RefSeq" id="WP_169298774.1">
    <property type="nucleotide sequence ID" value="NZ_JABBNI010000036.1"/>
</dbReference>
<evidence type="ECO:0000256" key="1">
    <source>
        <dbReference type="ARBA" id="ARBA00010928"/>
    </source>
</evidence>
<dbReference type="InterPro" id="IPR055170">
    <property type="entry name" value="GFO_IDH_MocA-like_dom"/>
</dbReference>
<dbReference type="GO" id="GO:0050112">
    <property type="term" value="F:inositol 2-dehydrogenase (NAD+) activity"/>
    <property type="evidence" value="ECO:0007669"/>
    <property type="project" value="UniProtKB-EC"/>
</dbReference>
<reference evidence="5 6" key="1">
    <citation type="submission" date="2020-04" db="EMBL/GenBank/DDBJ databases">
        <authorList>
            <person name="Doyle D.A."/>
        </authorList>
    </citation>
    <scope>NUCLEOTIDE SEQUENCE [LARGE SCALE GENOMIC DNA]</scope>
    <source>
        <strain evidence="5 6">P21</strain>
    </source>
</reference>
<dbReference type="Pfam" id="PF22725">
    <property type="entry name" value="GFO_IDH_MocA_C3"/>
    <property type="match status" value="1"/>
</dbReference>
<evidence type="ECO:0000313" key="5">
    <source>
        <dbReference type="EMBL" id="NMM64171.1"/>
    </source>
</evidence>
<feature type="domain" description="Gfo/Idh/MocA-like oxidoreductase N-terminal" evidence="3">
    <location>
        <begin position="2"/>
        <end position="124"/>
    </location>
</feature>
<dbReference type="SUPFAM" id="SSF51735">
    <property type="entry name" value="NAD(P)-binding Rossmann-fold domains"/>
    <property type="match status" value="1"/>
</dbReference>